<evidence type="ECO:0000256" key="6">
    <source>
        <dbReference type="ARBA" id="ARBA00023163"/>
    </source>
</evidence>
<feature type="region of interest" description="Disordered" evidence="9">
    <location>
        <begin position="149"/>
        <end position="187"/>
    </location>
</feature>
<proteinExistence type="inferred from homology"/>
<evidence type="ECO:0000313" key="11">
    <source>
        <dbReference type="EMBL" id="CAL5004893.1"/>
    </source>
</evidence>
<dbReference type="EMBL" id="OZ075137">
    <property type="protein sequence ID" value="CAL5004893.1"/>
    <property type="molecule type" value="Genomic_DNA"/>
</dbReference>
<feature type="compositionally biased region" description="Polar residues" evidence="9">
    <location>
        <begin position="178"/>
        <end position="187"/>
    </location>
</feature>
<evidence type="ECO:0000256" key="9">
    <source>
        <dbReference type="SAM" id="MobiDB-lite"/>
    </source>
</evidence>
<dbReference type="PANTHER" id="PTHR31839:SF11">
    <property type="entry name" value="DEHYDRATION-RESPONSIVE ELEMENT-BINDING PROTEIN 1D"/>
    <property type="match status" value="1"/>
</dbReference>
<dbReference type="Proteomes" id="UP001497457">
    <property type="component" value="Chromosome 27b"/>
</dbReference>
<keyword evidence="12" id="KW-1185">Reference proteome</keyword>
<keyword evidence="4" id="KW-0238">DNA-binding</keyword>
<evidence type="ECO:0000256" key="3">
    <source>
        <dbReference type="ARBA" id="ARBA00023016"/>
    </source>
</evidence>
<comment type="subcellular location">
    <subcellularLocation>
        <location evidence="1">Nucleus</location>
    </subcellularLocation>
</comment>
<dbReference type="InterPro" id="IPR036955">
    <property type="entry name" value="AP2/ERF_dom_sf"/>
</dbReference>
<evidence type="ECO:0000256" key="1">
    <source>
        <dbReference type="ARBA" id="ARBA00004123"/>
    </source>
</evidence>
<dbReference type="InterPro" id="IPR016177">
    <property type="entry name" value="DNA-bd_dom_sf"/>
</dbReference>
<feature type="compositionally biased region" description="Polar residues" evidence="9">
    <location>
        <begin position="160"/>
        <end position="170"/>
    </location>
</feature>
<evidence type="ECO:0000256" key="4">
    <source>
        <dbReference type="ARBA" id="ARBA00023125"/>
    </source>
</evidence>
<sequence length="240" mass="25039">MDYLKSTAEPPGSTTTEVESSRASSSSGRPSPPKRPAGRTKFQETRHPVFRGVRRRGRAGRWVCEVRVPGSRGDRLWVGTFDTAEAAARAHDAAMLALCGASASLNFADSAWLLDVPRAAGTTSAELLLPDVQRTANEAVAGFLRRHGGDASAGAAAPQPSHNAASTSSMAPPRTAETPATGSVMDSGSTLELDVFGGMDAGSYYASLAQGLLIDPPPPAAVECPEEEDNCDAGELELWS</sequence>
<dbReference type="AlphaFoldDB" id="A0ABC9BP75"/>
<evidence type="ECO:0000256" key="5">
    <source>
        <dbReference type="ARBA" id="ARBA00023159"/>
    </source>
</evidence>
<dbReference type="Gene3D" id="3.30.730.10">
    <property type="entry name" value="AP2/ERF domain"/>
    <property type="match status" value="1"/>
</dbReference>
<feature type="region of interest" description="Disordered" evidence="9">
    <location>
        <begin position="1"/>
        <end position="47"/>
    </location>
</feature>
<dbReference type="SMART" id="SM00380">
    <property type="entry name" value="AP2"/>
    <property type="match status" value="1"/>
</dbReference>
<keyword evidence="3" id="KW-0346">Stress response</keyword>
<keyword evidence="6" id="KW-0804">Transcription</keyword>
<dbReference type="GO" id="GO:0005634">
    <property type="term" value="C:nucleus"/>
    <property type="evidence" value="ECO:0007669"/>
    <property type="project" value="UniProtKB-SubCell"/>
</dbReference>
<comment type="similarity">
    <text evidence="8">Belongs to the AP2/ERF transcription factor family. ERF subfamily.</text>
</comment>
<dbReference type="SUPFAM" id="SSF54171">
    <property type="entry name" value="DNA-binding domain"/>
    <property type="match status" value="1"/>
</dbReference>
<reference evidence="11 12" key="2">
    <citation type="submission" date="2024-10" db="EMBL/GenBank/DDBJ databases">
        <authorList>
            <person name="Ryan C."/>
        </authorList>
    </citation>
    <scope>NUCLEOTIDE SEQUENCE [LARGE SCALE GENOMIC DNA]</scope>
</reference>
<keyword evidence="7" id="KW-0539">Nucleus</keyword>
<dbReference type="PRINTS" id="PR00367">
    <property type="entry name" value="ETHRSPELEMNT"/>
</dbReference>
<organism evidence="11 12">
    <name type="scientific">Urochloa decumbens</name>
    <dbReference type="NCBI Taxonomy" id="240449"/>
    <lineage>
        <taxon>Eukaryota</taxon>
        <taxon>Viridiplantae</taxon>
        <taxon>Streptophyta</taxon>
        <taxon>Embryophyta</taxon>
        <taxon>Tracheophyta</taxon>
        <taxon>Spermatophyta</taxon>
        <taxon>Magnoliopsida</taxon>
        <taxon>Liliopsida</taxon>
        <taxon>Poales</taxon>
        <taxon>Poaceae</taxon>
        <taxon>PACMAD clade</taxon>
        <taxon>Panicoideae</taxon>
        <taxon>Panicodae</taxon>
        <taxon>Paniceae</taxon>
        <taxon>Melinidinae</taxon>
        <taxon>Urochloa</taxon>
    </lineage>
</organism>
<dbReference type="Pfam" id="PF00847">
    <property type="entry name" value="AP2"/>
    <property type="match status" value="1"/>
</dbReference>
<name>A0ABC9BP75_9POAL</name>
<evidence type="ECO:0000256" key="8">
    <source>
        <dbReference type="ARBA" id="ARBA00024343"/>
    </source>
</evidence>
<evidence type="ECO:0000313" key="12">
    <source>
        <dbReference type="Proteomes" id="UP001497457"/>
    </source>
</evidence>
<gene>
    <name evidence="11" type="ORF">URODEC1_LOCUS67135</name>
</gene>
<evidence type="ECO:0000259" key="10">
    <source>
        <dbReference type="PROSITE" id="PS51032"/>
    </source>
</evidence>
<feature type="domain" description="AP2/ERF" evidence="10">
    <location>
        <begin position="49"/>
        <end position="108"/>
    </location>
</feature>
<evidence type="ECO:0000256" key="7">
    <source>
        <dbReference type="ARBA" id="ARBA00023242"/>
    </source>
</evidence>
<dbReference type="PANTHER" id="PTHR31839">
    <property type="entry name" value="DEHYDRATION-RESPONSIVE ELEMENT-BINDING PROTEIN 1D"/>
    <property type="match status" value="1"/>
</dbReference>
<keyword evidence="2" id="KW-0805">Transcription regulation</keyword>
<dbReference type="PROSITE" id="PS51032">
    <property type="entry name" value="AP2_ERF"/>
    <property type="match status" value="1"/>
</dbReference>
<keyword evidence="5" id="KW-0010">Activator</keyword>
<dbReference type="GO" id="GO:0003677">
    <property type="term" value="F:DNA binding"/>
    <property type="evidence" value="ECO:0007669"/>
    <property type="project" value="UniProtKB-KW"/>
</dbReference>
<dbReference type="InterPro" id="IPR001471">
    <property type="entry name" value="AP2/ERF_dom"/>
</dbReference>
<accession>A0ABC9BP75</accession>
<protein>
    <recommendedName>
        <fullName evidence="10">AP2/ERF domain-containing protein</fullName>
    </recommendedName>
</protein>
<evidence type="ECO:0000256" key="2">
    <source>
        <dbReference type="ARBA" id="ARBA00023015"/>
    </source>
</evidence>
<reference evidence="12" key="1">
    <citation type="submission" date="2024-06" db="EMBL/GenBank/DDBJ databases">
        <authorList>
            <person name="Ryan C."/>
        </authorList>
    </citation>
    <scope>NUCLEOTIDE SEQUENCE [LARGE SCALE GENOMIC DNA]</scope>
</reference>
<dbReference type="InterPro" id="IPR045277">
    <property type="entry name" value="DRE1A-I"/>
</dbReference>